<keyword evidence="2" id="KW-1185">Reference proteome</keyword>
<evidence type="ECO:0000313" key="2">
    <source>
        <dbReference type="Proteomes" id="UP000692954"/>
    </source>
</evidence>
<gene>
    <name evidence="1" type="ORF">PSON_ATCC_30995.1.T0490037</name>
</gene>
<sequence length="73" mass="8786">MEKIIIKNINTTLYFKNEIKIKKNRKIFNQSTIKSIIKGKLQLFFKFFGLGYDDQILEIRYYCKCGAAYIFYN</sequence>
<dbReference type="EMBL" id="CAJJDN010000049">
    <property type="protein sequence ID" value="CAD8085829.1"/>
    <property type="molecule type" value="Genomic_DNA"/>
</dbReference>
<proteinExistence type="predicted"/>
<dbReference type="AlphaFoldDB" id="A0A8S1N3Q6"/>
<name>A0A8S1N3Q6_9CILI</name>
<organism evidence="1 2">
    <name type="scientific">Paramecium sonneborni</name>
    <dbReference type="NCBI Taxonomy" id="65129"/>
    <lineage>
        <taxon>Eukaryota</taxon>
        <taxon>Sar</taxon>
        <taxon>Alveolata</taxon>
        <taxon>Ciliophora</taxon>
        <taxon>Intramacronucleata</taxon>
        <taxon>Oligohymenophorea</taxon>
        <taxon>Peniculida</taxon>
        <taxon>Parameciidae</taxon>
        <taxon>Paramecium</taxon>
    </lineage>
</organism>
<dbReference type="Proteomes" id="UP000692954">
    <property type="component" value="Unassembled WGS sequence"/>
</dbReference>
<accession>A0A8S1N3Q6</accession>
<comment type="caution">
    <text evidence="1">The sequence shown here is derived from an EMBL/GenBank/DDBJ whole genome shotgun (WGS) entry which is preliminary data.</text>
</comment>
<evidence type="ECO:0000313" key="1">
    <source>
        <dbReference type="EMBL" id="CAD8085829.1"/>
    </source>
</evidence>
<reference evidence="1" key="1">
    <citation type="submission" date="2021-01" db="EMBL/GenBank/DDBJ databases">
        <authorList>
            <consortium name="Genoscope - CEA"/>
            <person name="William W."/>
        </authorList>
    </citation>
    <scope>NUCLEOTIDE SEQUENCE</scope>
</reference>
<protein>
    <submittedName>
        <fullName evidence="1">Uncharacterized protein</fullName>
    </submittedName>
</protein>